<dbReference type="PANTHER" id="PTHR10174">
    <property type="entry name" value="ALPHA-TOCOPHEROL TRANSFER PROTEIN-RELATED"/>
    <property type="match status" value="1"/>
</dbReference>
<keyword evidence="3" id="KW-1185">Reference proteome</keyword>
<dbReference type="PROSITE" id="PS50191">
    <property type="entry name" value="CRAL_TRIO"/>
    <property type="match status" value="1"/>
</dbReference>
<dbReference type="InterPro" id="IPR036865">
    <property type="entry name" value="CRAL-TRIO_dom_sf"/>
</dbReference>
<accession>A0AAV6VAE3</accession>
<name>A0AAV6VAE3_9ARAC</name>
<gene>
    <name evidence="2" type="ORF">JTE90_028170</name>
</gene>
<dbReference type="Gene3D" id="3.40.525.10">
    <property type="entry name" value="CRAL-TRIO lipid binding domain"/>
    <property type="match status" value="1"/>
</dbReference>
<dbReference type="PANTHER" id="PTHR10174:SF208">
    <property type="entry name" value="CRAL-TRIO DOMAIN-CONTAINING PROTEIN DDB_G0278031"/>
    <property type="match status" value="1"/>
</dbReference>
<proteinExistence type="predicted"/>
<dbReference type="Gene3D" id="1.20.5.1200">
    <property type="entry name" value="Alpha-tocopherol transfer"/>
    <property type="match status" value="1"/>
</dbReference>
<dbReference type="SMART" id="SM00516">
    <property type="entry name" value="SEC14"/>
    <property type="match status" value="1"/>
</dbReference>
<dbReference type="Proteomes" id="UP000827092">
    <property type="component" value="Unassembled WGS sequence"/>
</dbReference>
<evidence type="ECO:0000313" key="2">
    <source>
        <dbReference type="EMBL" id="KAG8193058.1"/>
    </source>
</evidence>
<dbReference type="PRINTS" id="PR00180">
    <property type="entry name" value="CRETINALDHBP"/>
</dbReference>
<dbReference type="GO" id="GO:0016020">
    <property type="term" value="C:membrane"/>
    <property type="evidence" value="ECO:0007669"/>
    <property type="project" value="TreeGrafter"/>
</dbReference>
<dbReference type="InterPro" id="IPR036273">
    <property type="entry name" value="CRAL/TRIO_N_dom_sf"/>
</dbReference>
<dbReference type="Pfam" id="PF00650">
    <property type="entry name" value="CRAL_TRIO"/>
    <property type="match status" value="1"/>
</dbReference>
<dbReference type="CDD" id="cd00170">
    <property type="entry name" value="SEC14"/>
    <property type="match status" value="1"/>
</dbReference>
<dbReference type="AlphaFoldDB" id="A0AAV6VAE3"/>
<evidence type="ECO:0000259" key="1">
    <source>
        <dbReference type="PROSITE" id="PS50191"/>
    </source>
</evidence>
<dbReference type="EMBL" id="JAFNEN010000132">
    <property type="protein sequence ID" value="KAG8193058.1"/>
    <property type="molecule type" value="Genomic_DNA"/>
</dbReference>
<dbReference type="SUPFAM" id="SSF46938">
    <property type="entry name" value="CRAL/TRIO N-terminal domain"/>
    <property type="match status" value="1"/>
</dbReference>
<feature type="domain" description="CRAL-TRIO" evidence="1">
    <location>
        <begin position="75"/>
        <end position="218"/>
    </location>
</feature>
<reference evidence="2 3" key="1">
    <citation type="journal article" date="2022" name="Nat. Ecol. Evol.">
        <title>A masculinizing supergene underlies an exaggerated male reproductive morph in a spider.</title>
        <authorList>
            <person name="Hendrickx F."/>
            <person name="De Corte Z."/>
            <person name="Sonet G."/>
            <person name="Van Belleghem S.M."/>
            <person name="Kostlbacher S."/>
            <person name="Vangestel C."/>
        </authorList>
    </citation>
    <scope>NUCLEOTIDE SEQUENCE [LARGE SCALE GENOMIC DNA]</scope>
    <source>
        <strain evidence="2">W744_W776</strain>
    </source>
</reference>
<organism evidence="2 3">
    <name type="scientific">Oedothorax gibbosus</name>
    <dbReference type="NCBI Taxonomy" id="931172"/>
    <lineage>
        <taxon>Eukaryota</taxon>
        <taxon>Metazoa</taxon>
        <taxon>Ecdysozoa</taxon>
        <taxon>Arthropoda</taxon>
        <taxon>Chelicerata</taxon>
        <taxon>Arachnida</taxon>
        <taxon>Araneae</taxon>
        <taxon>Araneomorphae</taxon>
        <taxon>Entelegynae</taxon>
        <taxon>Araneoidea</taxon>
        <taxon>Linyphiidae</taxon>
        <taxon>Erigoninae</taxon>
        <taxon>Oedothorax</taxon>
    </lineage>
</organism>
<protein>
    <recommendedName>
        <fullName evidence="1">CRAL-TRIO domain-containing protein</fullName>
    </recommendedName>
</protein>
<comment type="caution">
    <text evidence="2">The sequence shown here is derived from an EMBL/GenBank/DDBJ whole genome shotgun (WGS) entry which is preliminary data.</text>
</comment>
<evidence type="ECO:0000313" key="3">
    <source>
        <dbReference type="Proteomes" id="UP000827092"/>
    </source>
</evidence>
<dbReference type="SUPFAM" id="SSF52087">
    <property type="entry name" value="CRAL/TRIO domain"/>
    <property type="match status" value="1"/>
</dbReference>
<dbReference type="InterPro" id="IPR001251">
    <property type="entry name" value="CRAL-TRIO_dom"/>
</dbReference>
<sequence length="242" mass="28929">MVRNTEDENLKDLDFEEDFLRQFLRQSKYDVLRSFKRLQSFVKFRRQNKNVFKNVENVSKSPDYQFCTPLPWRCRDGCTITLFEYSKWSPKGITFEDLFRLGMILNHQSLRHPLTQINGFKMIVDFKGSDFEHLKFIPPSSLFTFYKAFITCTPARNKEIHLVNESFVWRAIWAFFKHIISDKLRKRIFLHSCPEDLLNYFPKHCLPVQYGGDLEDYYMEDWMKKANDQQGISTLAGQPNTF</sequence>
<dbReference type="GO" id="GO:1902936">
    <property type="term" value="F:phosphatidylinositol bisphosphate binding"/>
    <property type="evidence" value="ECO:0007669"/>
    <property type="project" value="TreeGrafter"/>
</dbReference>